<dbReference type="AlphaFoldDB" id="A0A1H8BKT3"/>
<keyword evidence="1" id="KW-0813">Transport</keyword>
<dbReference type="InterPro" id="IPR009056">
    <property type="entry name" value="Cyt_c-like_dom"/>
</dbReference>
<dbReference type="Gene3D" id="1.10.760.10">
    <property type="entry name" value="Cytochrome c-like domain"/>
    <property type="match status" value="2"/>
</dbReference>
<gene>
    <name evidence="9" type="ORF">SAMN05216404_101284</name>
</gene>
<dbReference type="EMBL" id="FOCT01000001">
    <property type="protein sequence ID" value="SEM83500.1"/>
    <property type="molecule type" value="Genomic_DNA"/>
</dbReference>
<feature type="domain" description="Cytochrome c" evidence="8">
    <location>
        <begin position="43"/>
        <end position="127"/>
    </location>
</feature>
<evidence type="ECO:0000313" key="10">
    <source>
        <dbReference type="Proteomes" id="UP000183898"/>
    </source>
</evidence>
<keyword evidence="5 6" id="KW-0408">Iron</keyword>
<proteinExistence type="predicted"/>
<dbReference type="PANTHER" id="PTHR37823:SF1">
    <property type="entry name" value="CYTOCHROME C-553-LIKE"/>
    <property type="match status" value="1"/>
</dbReference>
<evidence type="ECO:0000256" key="4">
    <source>
        <dbReference type="ARBA" id="ARBA00022982"/>
    </source>
</evidence>
<dbReference type="InterPro" id="IPR036909">
    <property type="entry name" value="Cyt_c-like_dom_sf"/>
</dbReference>
<dbReference type="PANTHER" id="PTHR37823">
    <property type="entry name" value="CYTOCHROME C-553-LIKE"/>
    <property type="match status" value="1"/>
</dbReference>
<keyword evidence="7" id="KW-0472">Membrane</keyword>
<dbReference type="PROSITE" id="PS51007">
    <property type="entry name" value="CYTC"/>
    <property type="match status" value="2"/>
</dbReference>
<evidence type="ECO:0000256" key="1">
    <source>
        <dbReference type="ARBA" id="ARBA00022448"/>
    </source>
</evidence>
<keyword evidence="7" id="KW-1133">Transmembrane helix</keyword>
<protein>
    <submittedName>
        <fullName evidence="9">Nitric oxide reductase, NorC subunit apoprotein</fullName>
    </submittedName>
</protein>
<name>A0A1H8BKT3_9PROT</name>
<dbReference type="GO" id="GO:0020037">
    <property type="term" value="F:heme binding"/>
    <property type="evidence" value="ECO:0007669"/>
    <property type="project" value="InterPro"/>
</dbReference>
<keyword evidence="2 6" id="KW-0349">Heme</keyword>
<evidence type="ECO:0000256" key="3">
    <source>
        <dbReference type="ARBA" id="ARBA00022723"/>
    </source>
</evidence>
<dbReference type="GO" id="GO:0046872">
    <property type="term" value="F:metal ion binding"/>
    <property type="evidence" value="ECO:0007669"/>
    <property type="project" value="UniProtKB-KW"/>
</dbReference>
<dbReference type="Pfam" id="PF00034">
    <property type="entry name" value="Cytochrom_C"/>
    <property type="match status" value="2"/>
</dbReference>
<accession>A0A1H8BKT3</accession>
<dbReference type="RefSeq" id="WP_074743790.1">
    <property type="nucleotide sequence ID" value="NZ_FOCT01000001.1"/>
</dbReference>
<dbReference type="InterPro" id="IPR051811">
    <property type="entry name" value="Cytochrome_c550/c551-like"/>
</dbReference>
<evidence type="ECO:0000313" key="9">
    <source>
        <dbReference type="EMBL" id="SEM83500.1"/>
    </source>
</evidence>
<dbReference type="SUPFAM" id="SSF46626">
    <property type="entry name" value="Cytochrome c"/>
    <property type="match status" value="2"/>
</dbReference>
<feature type="transmembrane region" description="Helical" evidence="7">
    <location>
        <begin position="7"/>
        <end position="26"/>
    </location>
</feature>
<feature type="domain" description="Cytochrome c" evidence="8">
    <location>
        <begin position="163"/>
        <end position="272"/>
    </location>
</feature>
<organism evidence="9 10">
    <name type="scientific">Nitrosospira multiformis</name>
    <dbReference type="NCBI Taxonomy" id="1231"/>
    <lineage>
        <taxon>Bacteria</taxon>
        <taxon>Pseudomonadati</taxon>
        <taxon>Pseudomonadota</taxon>
        <taxon>Betaproteobacteria</taxon>
        <taxon>Nitrosomonadales</taxon>
        <taxon>Nitrosomonadaceae</taxon>
        <taxon>Nitrosospira</taxon>
    </lineage>
</organism>
<evidence type="ECO:0000259" key="8">
    <source>
        <dbReference type="PROSITE" id="PS51007"/>
    </source>
</evidence>
<evidence type="ECO:0000256" key="7">
    <source>
        <dbReference type="SAM" id="Phobius"/>
    </source>
</evidence>
<evidence type="ECO:0000256" key="6">
    <source>
        <dbReference type="PROSITE-ProRule" id="PRU00433"/>
    </source>
</evidence>
<evidence type="ECO:0000256" key="5">
    <source>
        <dbReference type="ARBA" id="ARBA00023004"/>
    </source>
</evidence>
<evidence type="ECO:0000256" key="2">
    <source>
        <dbReference type="ARBA" id="ARBA00022617"/>
    </source>
</evidence>
<keyword evidence="3 6" id="KW-0479">Metal-binding</keyword>
<keyword evidence="7" id="KW-0812">Transmembrane</keyword>
<reference evidence="9 10" key="1">
    <citation type="submission" date="2016-10" db="EMBL/GenBank/DDBJ databases">
        <authorList>
            <person name="de Groot N.N."/>
        </authorList>
    </citation>
    <scope>NUCLEOTIDE SEQUENCE [LARGE SCALE GENOMIC DNA]</scope>
    <source>
        <strain evidence="9 10">Nl18</strain>
    </source>
</reference>
<keyword evidence="4" id="KW-0249">Electron transport</keyword>
<sequence>MTKRQGRLFFIICTLISATVFIGLTFDSHRRFPGLTNEDKLTPEIIRGKDVWHNNNCINCHTLLGEGGYYAPDLTKITQQRGTPYLTAFLKDPSQFYSEEKHRRLMPNPKLSDAEISEVIAFLDWVGHIDNQGWPPRPIIVSGTTIPGTDVGQPPTHASVSTDPVAQGEALFRSSPPACNACHSIASGVNLAGPTLAGLATRAAAIIASPEYKGEAKTPVDYIRESITHPSAYLVPGATYSANNQSFMPDNFAADLEPQQIDSLVAYLETLK</sequence>
<dbReference type="Proteomes" id="UP000183898">
    <property type="component" value="Unassembled WGS sequence"/>
</dbReference>
<dbReference type="GO" id="GO:0009055">
    <property type="term" value="F:electron transfer activity"/>
    <property type="evidence" value="ECO:0007669"/>
    <property type="project" value="InterPro"/>
</dbReference>